<accession>A0A1I2G5S0</accession>
<dbReference type="InterPro" id="IPR028098">
    <property type="entry name" value="Glyco_trans_4-like_N"/>
</dbReference>
<gene>
    <name evidence="2" type="ORF">SAMN02799615_02507</name>
</gene>
<reference evidence="3" key="1">
    <citation type="submission" date="2016-10" db="EMBL/GenBank/DDBJ databases">
        <authorList>
            <person name="Varghese N."/>
            <person name="Submissions S."/>
        </authorList>
    </citation>
    <scope>NUCLEOTIDE SEQUENCE [LARGE SCALE GENOMIC DNA]</scope>
    <source>
        <strain evidence="3">UNC178MFTsu3.1</strain>
    </source>
</reference>
<dbReference type="GO" id="GO:0016757">
    <property type="term" value="F:glycosyltransferase activity"/>
    <property type="evidence" value="ECO:0007669"/>
    <property type="project" value="UniProtKB-ARBA"/>
</dbReference>
<proteinExistence type="predicted"/>
<dbReference type="AlphaFoldDB" id="A0A1I2G5S0"/>
<keyword evidence="2" id="KW-0808">Transferase</keyword>
<sequence>MSKVNLFLFAAHHATGNVAAQRFKGLVKYLDADRYRVHVLAREHGAASNLPVSPAVEVIPLPGHCVGSESSLASSLLSMASAFVPSLPFSAAARGDAATRPWLVNALAEADRRCSERLAAGERCVAVGTYSPIDALIAAASLASRHGLPCIQDFRDGLVFEPLGRAGRLADTARRLIEARVIDAASLVTSVSPALVEDFARRYPGKRVGLLPNGFDPDDFAAHLDEDAQEAAALLARQIPEGAQLIGHFGRVGASDASASDSLDRFVSLMNAIEDGHARRHVLFVGELTAREKQSLERARFGVTTLKPVRRGLALQLMKRCDRLLLLTGNRVCCATGKVFEYLASGVPVVCVSGVENAASSILAETGAGQTLVTQGGGESAEALRRMIAAPAEGRREIGAYSKVAQAGVLDRWIADMVAL</sequence>
<dbReference type="STRING" id="500610.SAMN02799615_02507"/>
<organism evidence="2 3">
    <name type="scientific">Dyella marensis</name>
    <dbReference type="NCBI Taxonomy" id="500610"/>
    <lineage>
        <taxon>Bacteria</taxon>
        <taxon>Pseudomonadati</taxon>
        <taxon>Pseudomonadota</taxon>
        <taxon>Gammaproteobacteria</taxon>
        <taxon>Lysobacterales</taxon>
        <taxon>Rhodanobacteraceae</taxon>
        <taxon>Dyella</taxon>
    </lineage>
</organism>
<dbReference type="SUPFAM" id="SSF53756">
    <property type="entry name" value="UDP-Glycosyltransferase/glycogen phosphorylase"/>
    <property type="match status" value="1"/>
</dbReference>
<dbReference type="RefSeq" id="WP_026635515.1">
    <property type="nucleotide sequence ID" value="NZ_FONH01000008.1"/>
</dbReference>
<dbReference type="Pfam" id="PF13579">
    <property type="entry name" value="Glyco_trans_4_4"/>
    <property type="match status" value="1"/>
</dbReference>
<protein>
    <submittedName>
        <fullName evidence="2">Glycosyl transferases group 1</fullName>
    </submittedName>
</protein>
<evidence type="ECO:0000313" key="3">
    <source>
        <dbReference type="Proteomes" id="UP000199477"/>
    </source>
</evidence>
<evidence type="ECO:0000259" key="1">
    <source>
        <dbReference type="Pfam" id="PF13579"/>
    </source>
</evidence>
<evidence type="ECO:0000313" key="2">
    <source>
        <dbReference type="EMBL" id="SFF13074.1"/>
    </source>
</evidence>
<dbReference type="EMBL" id="FONH01000008">
    <property type="protein sequence ID" value="SFF13074.1"/>
    <property type="molecule type" value="Genomic_DNA"/>
</dbReference>
<dbReference type="Gene3D" id="3.40.50.2000">
    <property type="entry name" value="Glycogen Phosphorylase B"/>
    <property type="match status" value="2"/>
</dbReference>
<keyword evidence="3" id="KW-1185">Reference proteome</keyword>
<name>A0A1I2G5S0_9GAMM</name>
<feature type="domain" description="Glycosyltransferase subfamily 4-like N-terminal" evidence="1">
    <location>
        <begin position="20"/>
        <end position="214"/>
    </location>
</feature>
<dbReference type="Proteomes" id="UP000199477">
    <property type="component" value="Unassembled WGS sequence"/>
</dbReference>